<dbReference type="Gene3D" id="3.10.200.10">
    <property type="entry name" value="Alpha carbonic anhydrase"/>
    <property type="match status" value="1"/>
</dbReference>
<comment type="catalytic activity">
    <reaction evidence="4">
        <text>hydrogencarbonate + H(+) = CO2 + H2O</text>
        <dbReference type="Rhea" id="RHEA:10748"/>
        <dbReference type="ChEBI" id="CHEBI:15377"/>
        <dbReference type="ChEBI" id="CHEBI:15378"/>
        <dbReference type="ChEBI" id="CHEBI:16526"/>
        <dbReference type="ChEBI" id="CHEBI:17544"/>
        <dbReference type="EC" id="4.2.1.1"/>
    </reaction>
</comment>
<dbReference type="SMART" id="SM01057">
    <property type="entry name" value="Carb_anhydrase"/>
    <property type="match status" value="1"/>
</dbReference>
<feature type="chain" id="PRO_5027157327" description="Carbonic anhydrase" evidence="4">
    <location>
        <begin position="22"/>
        <end position="169"/>
    </location>
</feature>
<evidence type="ECO:0000313" key="7">
    <source>
        <dbReference type="RefSeq" id="XP_010777519.1"/>
    </source>
</evidence>
<keyword evidence="4" id="KW-0732">Signal</keyword>
<dbReference type="Proteomes" id="UP000504611">
    <property type="component" value="Unplaced"/>
</dbReference>
<dbReference type="InterPro" id="IPR018338">
    <property type="entry name" value="Carbonic_anhydrase_a-class_CS"/>
</dbReference>
<dbReference type="PANTHER" id="PTHR18952">
    <property type="entry name" value="CARBONIC ANHYDRASE"/>
    <property type="match status" value="1"/>
</dbReference>
<keyword evidence="3 4" id="KW-0862">Zinc</keyword>
<reference evidence="7" key="1">
    <citation type="submission" date="2025-08" db="UniProtKB">
        <authorList>
            <consortium name="RefSeq"/>
        </authorList>
    </citation>
    <scope>IDENTIFICATION</scope>
    <source>
        <tissue evidence="7">Muscle</tissue>
    </source>
</reference>
<evidence type="ECO:0000256" key="1">
    <source>
        <dbReference type="ARBA" id="ARBA00010718"/>
    </source>
</evidence>
<keyword evidence="2 4" id="KW-0479">Metal-binding</keyword>
<dbReference type="KEGG" id="ncc:104952403"/>
<dbReference type="RefSeq" id="XP_010777519.1">
    <property type="nucleotide sequence ID" value="XM_010779217.1"/>
</dbReference>
<dbReference type="EC" id="4.2.1.1" evidence="4"/>
<dbReference type="GO" id="GO:0008270">
    <property type="term" value="F:zinc ion binding"/>
    <property type="evidence" value="ECO:0007669"/>
    <property type="project" value="UniProtKB-UniRule"/>
</dbReference>
<comment type="function">
    <text evidence="4">Reversible hydration of carbon dioxide.</text>
</comment>
<dbReference type="PROSITE" id="PS51144">
    <property type="entry name" value="ALPHA_CA_2"/>
    <property type="match status" value="1"/>
</dbReference>
<keyword evidence="6" id="KW-1185">Reference proteome</keyword>
<organism evidence="6 7">
    <name type="scientific">Notothenia coriiceps</name>
    <name type="common">black rockcod</name>
    <dbReference type="NCBI Taxonomy" id="8208"/>
    <lineage>
        <taxon>Eukaryota</taxon>
        <taxon>Metazoa</taxon>
        <taxon>Chordata</taxon>
        <taxon>Craniata</taxon>
        <taxon>Vertebrata</taxon>
        <taxon>Euteleostomi</taxon>
        <taxon>Actinopterygii</taxon>
        <taxon>Neopterygii</taxon>
        <taxon>Teleostei</taxon>
        <taxon>Neoteleostei</taxon>
        <taxon>Acanthomorphata</taxon>
        <taxon>Eupercaria</taxon>
        <taxon>Perciformes</taxon>
        <taxon>Notothenioidei</taxon>
        <taxon>Nototheniidae</taxon>
        <taxon>Notothenia</taxon>
    </lineage>
</organism>
<dbReference type="GO" id="GO:0005886">
    <property type="term" value="C:plasma membrane"/>
    <property type="evidence" value="ECO:0007669"/>
    <property type="project" value="TreeGrafter"/>
</dbReference>
<dbReference type="OrthoDB" id="429145at2759"/>
<gene>
    <name evidence="7" type="primary">LOC104952403</name>
</gene>
<dbReference type="SUPFAM" id="SSF51069">
    <property type="entry name" value="Carbonic anhydrase"/>
    <property type="match status" value="1"/>
</dbReference>
<dbReference type="PANTHER" id="PTHR18952:SF200">
    <property type="entry name" value="CARBONIC ANHYDRASE"/>
    <property type="match status" value="1"/>
</dbReference>
<proteinExistence type="inferred from homology"/>
<feature type="domain" description="Alpha-carbonic anhydrase" evidence="5">
    <location>
        <begin position="22"/>
        <end position="169"/>
    </location>
</feature>
<evidence type="ECO:0000256" key="4">
    <source>
        <dbReference type="RuleBase" id="RU367011"/>
    </source>
</evidence>
<sequence>MHLSALLLCLSLEALVKCATASDWCYTNCDDTPSTWEYLHGASCGGKRQSPIDIDTNNVHADPHLLNFNFVNFSSKHVIKSITNNGHTVKLKLHDGKVEVSGGGLNDTYSTIQLHFHWGNREHHPGSEHKIDGQRYLMEMHIVSMKKGLTIQQATEESEGIAAMAFFIK</sequence>
<dbReference type="GeneID" id="104952403"/>
<comment type="cofactor">
    <cofactor evidence="4">
        <name>Zn(2+)</name>
        <dbReference type="ChEBI" id="CHEBI:29105"/>
    </cofactor>
</comment>
<evidence type="ECO:0000256" key="3">
    <source>
        <dbReference type="ARBA" id="ARBA00022833"/>
    </source>
</evidence>
<dbReference type="InterPro" id="IPR023561">
    <property type="entry name" value="Carbonic_anhydrase_a-class"/>
</dbReference>
<evidence type="ECO:0000259" key="5">
    <source>
        <dbReference type="PROSITE" id="PS51144"/>
    </source>
</evidence>
<dbReference type="Pfam" id="PF00194">
    <property type="entry name" value="Carb_anhydrase"/>
    <property type="match status" value="1"/>
</dbReference>
<dbReference type="InterPro" id="IPR001148">
    <property type="entry name" value="CA_dom"/>
</dbReference>
<feature type="signal peptide" evidence="4">
    <location>
        <begin position="1"/>
        <end position="21"/>
    </location>
</feature>
<accession>A0A6I9NIQ2</accession>
<dbReference type="PROSITE" id="PS00162">
    <property type="entry name" value="ALPHA_CA_1"/>
    <property type="match status" value="1"/>
</dbReference>
<evidence type="ECO:0000256" key="2">
    <source>
        <dbReference type="ARBA" id="ARBA00022723"/>
    </source>
</evidence>
<name>A0A6I9NIQ2_9TELE</name>
<comment type="similarity">
    <text evidence="1 4">Belongs to the alpha-carbonic anhydrase family.</text>
</comment>
<protein>
    <recommendedName>
        <fullName evidence="4">Carbonic anhydrase</fullName>
        <ecNumber evidence="4">4.2.1.1</ecNumber>
    </recommendedName>
</protein>
<keyword evidence="4" id="KW-0456">Lyase</keyword>
<dbReference type="InterPro" id="IPR036398">
    <property type="entry name" value="CA_dom_sf"/>
</dbReference>
<feature type="non-terminal residue" evidence="7">
    <location>
        <position position="169"/>
    </location>
</feature>
<dbReference type="GO" id="GO:0004089">
    <property type="term" value="F:carbonate dehydratase activity"/>
    <property type="evidence" value="ECO:0007669"/>
    <property type="project" value="UniProtKB-UniRule"/>
</dbReference>
<dbReference type="AlphaFoldDB" id="A0A6I9NIQ2"/>
<evidence type="ECO:0000313" key="6">
    <source>
        <dbReference type="Proteomes" id="UP000504611"/>
    </source>
</evidence>